<dbReference type="InterPro" id="IPR012682">
    <property type="entry name" value="Tscrpt_reg_Myc_N"/>
</dbReference>
<dbReference type="InterPro" id="IPR002418">
    <property type="entry name" value="Tscrpt_reg_Myc"/>
</dbReference>
<dbReference type="SMART" id="SM00353">
    <property type="entry name" value="HLH"/>
    <property type="match status" value="1"/>
</dbReference>
<sequence length="272" mass="30608">MWSSSFAAASKLEKMVSKRLASLQARRDSSDADSIPYVASDPQVGQSQVNAQYLQDLYAAASACINPSVVFPFATTSEMQNLDAAGMEVGSELDLESPPLSSSDSESEEEEEDGEEAEVDVVTVDRRRTSRPSEASPLVLKRSHITIQQHNYAALQPAGKRRKTEVTGAGQSGRRQCWSPPSDGEDEDKRRTHNILERQRRNELRVSFLSLRDKVPELKDKEKTPKVVILKKATEFIMELSEEEDRMLRTKDKLMKRSIELKGRLQQLRTLK</sequence>
<feature type="region of interest" description="Disordered" evidence="5">
    <location>
        <begin position="90"/>
        <end position="137"/>
    </location>
</feature>
<dbReference type="Pfam" id="PF01056">
    <property type="entry name" value="Myc_N"/>
    <property type="match status" value="1"/>
</dbReference>
<reference evidence="7" key="2">
    <citation type="submission" date="2016-06" db="EMBL/GenBank/DDBJ databases">
        <title>The genome of a short-lived fish provides insights into sex chromosome evolution and the genetic control of aging.</title>
        <authorList>
            <person name="Reichwald K."/>
            <person name="Felder M."/>
            <person name="Petzold A."/>
            <person name="Koch P."/>
            <person name="Groth M."/>
            <person name="Platzer M."/>
        </authorList>
    </citation>
    <scope>NUCLEOTIDE SEQUENCE</scope>
    <source>
        <tissue evidence="7">Brain</tissue>
    </source>
</reference>
<evidence type="ECO:0000256" key="5">
    <source>
        <dbReference type="SAM" id="MobiDB-lite"/>
    </source>
</evidence>
<feature type="compositionally biased region" description="Low complexity" evidence="5">
    <location>
        <begin position="90"/>
        <end position="104"/>
    </location>
</feature>
<dbReference type="InterPro" id="IPR050433">
    <property type="entry name" value="Myc_transcription_factors"/>
</dbReference>
<dbReference type="EMBL" id="HADW01009276">
    <property type="protein sequence ID" value="SBP10676.1"/>
    <property type="molecule type" value="Transcribed_RNA"/>
</dbReference>
<evidence type="ECO:0000313" key="7">
    <source>
        <dbReference type="EMBL" id="SBP10676.1"/>
    </source>
</evidence>
<protein>
    <submittedName>
        <fullName evidence="7">Myelocytomatosis oncogene b</fullName>
    </submittedName>
</protein>
<feature type="region of interest" description="Disordered" evidence="5">
    <location>
        <begin position="153"/>
        <end position="194"/>
    </location>
</feature>
<comment type="subcellular location">
    <subcellularLocation>
        <location evidence="1">Nucleus</location>
    </subcellularLocation>
</comment>
<organism evidence="7">
    <name type="scientific">Iconisemion striatum</name>
    <dbReference type="NCBI Taxonomy" id="60296"/>
    <lineage>
        <taxon>Eukaryota</taxon>
        <taxon>Metazoa</taxon>
        <taxon>Chordata</taxon>
        <taxon>Craniata</taxon>
        <taxon>Vertebrata</taxon>
        <taxon>Euteleostomi</taxon>
        <taxon>Actinopterygii</taxon>
        <taxon>Neopterygii</taxon>
        <taxon>Teleostei</taxon>
        <taxon>Neoteleostei</taxon>
        <taxon>Acanthomorphata</taxon>
        <taxon>Ovalentaria</taxon>
        <taxon>Atherinomorphae</taxon>
        <taxon>Cyprinodontiformes</taxon>
        <taxon>Nothobranchiidae</taxon>
        <taxon>Iconisemion</taxon>
    </lineage>
</organism>
<dbReference type="Pfam" id="PF00010">
    <property type="entry name" value="HLH"/>
    <property type="match status" value="1"/>
</dbReference>
<dbReference type="InterPro" id="IPR036638">
    <property type="entry name" value="HLH_DNA-bd_sf"/>
</dbReference>
<name>A0A1A7WY86_9TELE</name>
<proteinExistence type="predicted"/>
<dbReference type="InterPro" id="IPR011598">
    <property type="entry name" value="bHLH_dom"/>
</dbReference>
<dbReference type="GO" id="GO:0046983">
    <property type="term" value="F:protein dimerization activity"/>
    <property type="evidence" value="ECO:0007669"/>
    <property type="project" value="InterPro"/>
</dbReference>
<feature type="compositionally biased region" description="Acidic residues" evidence="5">
    <location>
        <begin position="105"/>
        <end position="119"/>
    </location>
</feature>
<keyword evidence="2" id="KW-0238">DNA-binding</keyword>
<dbReference type="FunFam" id="4.10.280.10:FF:000019">
    <property type="entry name" value="Myc proto-oncogene protein"/>
    <property type="match status" value="1"/>
</dbReference>
<reference evidence="7" key="1">
    <citation type="submission" date="2016-05" db="EMBL/GenBank/DDBJ databases">
        <authorList>
            <person name="Lavstsen T."/>
            <person name="Jespersen J.S."/>
        </authorList>
    </citation>
    <scope>NUCLEOTIDE SEQUENCE</scope>
    <source>
        <tissue evidence="7">Brain</tissue>
    </source>
</reference>
<dbReference type="GO" id="GO:0005634">
    <property type="term" value="C:nucleus"/>
    <property type="evidence" value="ECO:0007669"/>
    <property type="project" value="UniProtKB-SubCell"/>
</dbReference>
<dbReference type="PROSITE" id="PS50888">
    <property type="entry name" value="BHLH"/>
    <property type="match status" value="1"/>
</dbReference>
<evidence type="ECO:0000256" key="3">
    <source>
        <dbReference type="ARBA" id="ARBA00023242"/>
    </source>
</evidence>
<dbReference type="PRINTS" id="PR00044">
    <property type="entry name" value="LEUZIPPRMYC"/>
</dbReference>
<feature type="domain" description="BHLH" evidence="6">
    <location>
        <begin position="188"/>
        <end position="240"/>
    </location>
</feature>
<evidence type="ECO:0000256" key="4">
    <source>
        <dbReference type="ARBA" id="ARBA00025872"/>
    </source>
</evidence>
<dbReference type="GO" id="GO:0003700">
    <property type="term" value="F:DNA-binding transcription factor activity"/>
    <property type="evidence" value="ECO:0007669"/>
    <property type="project" value="InterPro"/>
</dbReference>
<comment type="subunit">
    <text evidence="4">Efficient DNA binding requires dimerization with another bHLH protein. Binds DNA as a heterodimer with MAX.</text>
</comment>
<dbReference type="Gene3D" id="4.10.280.10">
    <property type="entry name" value="Helix-loop-helix DNA-binding domain"/>
    <property type="match status" value="1"/>
</dbReference>
<accession>A0A1A7WY86</accession>
<gene>
    <name evidence="7" type="primary">MYCB</name>
</gene>
<dbReference type="AlphaFoldDB" id="A0A1A7WY86"/>
<evidence type="ECO:0000256" key="2">
    <source>
        <dbReference type="ARBA" id="ARBA00023125"/>
    </source>
</evidence>
<keyword evidence="3" id="KW-0539">Nucleus</keyword>
<dbReference type="SUPFAM" id="SSF47459">
    <property type="entry name" value="HLH, helix-loop-helix DNA-binding domain"/>
    <property type="match status" value="1"/>
</dbReference>
<evidence type="ECO:0000259" key="6">
    <source>
        <dbReference type="PROSITE" id="PS50888"/>
    </source>
</evidence>
<dbReference type="PANTHER" id="PTHR45851">
    <property type="entry name" value="MYC PROTO-ONCOGENE"/>
    <property type="match status" value="1"/>
</dbReference>
<evidence type="ECO:0000256" key="1">
    <source>
        <dbReference type="ARBA" id="ARBA00004123"/>
    </source>
</evidence>
<dbReference type="GO" id="GO:0003677">
    <property type="term" value="F:DNA binding"/>
    <property type="evidence" value="ECO:0007669"/>
    <property type="project" value="UniProtKB-KW"/>
</dbReference>